<gene>
    <name evidence="1" type="ORF">BDY19DRAFT_961046</name>
</gene>
<reference evidence="1" key="1">
    <citation type="journal article" date="2021" name="Environ. Microbiol.">
        <title>Gene family expansions and transcriptome signatures uncover fungal adaptations to wood decay.</title>
        <authorList>
            <person name="Hage H."/>
            <person name="Miyauchi S."/>
            <person name="Viragh M."/>
            <person name="Drula E."/>
            <person name="Min B."/>
            <person name="Chaduli D."/>
            <person name="Navarro D."/>
            <person name="Favel A."/>
            <person name="Norest M."/>
            <person name="Lesage-Meessen L."/>
            <person name="Balint B."/>
            <person name="Merenyi Z."/>
            <person name="de Eugenio L."/>
            <person name="Morin E."/>
            <person name="Martinez A.T."/>
            <person name="Baldrian P."/>
            <person name="Stursova M."/>
            <person name="Martinez M.J."/>
            <person name="Novotny C."/>
            <person name="Magnuson J.K."/>
            <person name="Spatafora J.W."/>
            <person name="Maurice S."/>
            <person name="Pangilinan J."/>
            <person name="Andreopoulos W."/>
            <person name="LaButti K."/>
            <person name="Hundley H."/>
            <person name="Na H."/>
            <person name="Kuo A."/>
            <person name="Barry K."/>
            <person name="Lipzen A."/>
            <person name="Henrissat B."/>
            <person name="Riley R."/>
            <person name="Ahrendt S."/>
            <person name="Nagy L.G."/>
            <person name="Grigoriev I.V."/>
            <person name="Martin F."/>
            <person name="Rosso M.N."/>
        </authorList>
    </citation>
    <scope>NUCLEOTIDE SEQUENCE</scope>
    <source>
        <strain evidence="1">CBS 384.51</strain>
    </source>
</reference>
<comment type="caution">
    <text evidence="1">The sequence shown here is derived from an EMBL/GenBank/DDBJ whole genome shotgun (WGS) entry which is preliminary data.</text>
</comment>
<name>A0ACB8TWB2_9APHY</name>
<dbReference type="Proteomes" id="UP001055072">
    <property type="component" value="Unassembled WGS sequence"/>
</dbReference>
<accession>A0ACB8TWB2</accession>
<sequence>MSAASPTIVPRNPVFPSLLPKPLQPHPLPLPLEGQRRFRMNAIRDRNKEMADLSDEEFSFNEMRDEVRNRGYNFLIPIGRSLTQHEEKNDADASEEEGDDDDVSEGTTPSDEPEEAGEDEDEDEDEEEHDLDADMEDLDETTVESDDMDAEDSREVDASSDM</sequence>
<protein>
    <submittedName>
        <fullName evidence="1">Uncharacterized protein</fullName>
    </submittedName>
</protein>
<organism evidence="1 2">
    <name type="scientific">Irpex rosettiformis</name>
    <dbReference type="NCBI Taxonomy" id="378272"/>
    <lineage>
        <taxon>Eukaryota</taxon>
        <taxon>Fungi</taxon>
        <taxon>Dikarya</taxon>
        <taxon>Basidiomycota</taxon>
        <taxon>Agaricomycotina</taxon>
        <taxon>Agaricomycetes</taxon>
        <taxon>Polyporales</taxon>
        <taxon>Irpicaceae</taxon>
        <taxon>Irpex</taxon>
    </lineage>
</organism>
<dbReference type="EMBL" id="MU274924">
    <property type="protein sequence ID" value="KAI0086362.1"/>
    <property type="molecule type" value="Genomic_DNA"/>
</dbReference>
<keyword evidence="2" id="KW-1185">Reference proteome</keyword>
<proteinExistence type="predicted"/>
<evidence type="ECO:0000313" key="1">
    <source>
        <dbReference type="EMBL" id="KAI0086362.1"/>
    </source>
</evidence>
<evidence type="ECO:0000313" key="2">
    <source>
        <dbReference type="Proteomes" id="UP001055072"/>
    </source>
</evidence>